<protein>
    <submittedName>
        <fullName evidence="2">Dienelactone hydrolase</fullName>
    </submittedName>
</protein>
<gene>
    <name evidence="2" type="ORF">CGLO_08345</name>
</gene>
<dbReference type="EMBL" id="AMYD01001679">
    <property type="protein sequence ID" value="EQB52058.1"/>
    <property type="molecule type" value="Genomic_DNA"/>
</dbReference>
<feature type="region of interest" description="Disordered" evidence="1">
    <location>
        <begin position="1"/>
        <end position="20"/>
    </location>
</feature>
<evidence type="ECO:0000313" key="2">
    <source>
        <dbReference type="EMBL" id="EQB52058.1"/>
    </source>
</evidence>
<dbReference type="AlphaFoldDB" id="T0KGJ4"/>
<reference evidence="3" key="1">
    <citation type="journal article" date="2013" name="Mol. Plant Microbe Interact.">
        <title>Global aspects of pacC regulation of pathogenicity genes in Colletotrichum gloeosporioides as revealed by transcriptome analysis.</title>
        <authorList>
            <person name="Alkan N."/>
            <person name="Meng X."/>
            <person name="Friedlander G."/>
            <person name="Reuveni E."/>
            <person name="Sukno S."/>
            <person name="Sherman A."/>
            <person name="Thon M."/>
            <person name="Fluhr R."/>
            <person name="Prusky D."/>
        </authorList>
    </citation>
    <scope>NUCLEOTIDE SEQUENCE [LARGE SCALE GENOMIC DNA]</scope>
    <source>
        <strain evidence="3">Cg-14</strain>
    </source>
</reference>
<organism evidence="2 3">
    <name type="scientific">Colletotrichum gloeosporioides (strain Cg-14)</name>
    <name type="common">Anthracnose fungus</name>
    <name type="synonym">Glomerella cingulata</name>
    <dbReference type="NCBI Taxonomy" id="1237896"/>
    <lineage>
        <taxon>Eukaryota</taxon>
        <taxon>Fungi</taxon>
        <taxon>Dikarya</taxon>
        <taxon>Ascomycota</taxon>
        <taxon>Pezizomycotina</taxon>
        <taxon>Sordariomycetes</taxon>
        <taxon>Hypocreomycetidae</taxon>
        <taxon>Glomerellales</taxon>
        <taxon>Glomerellaceae</taxon>
        <taxon>Colletotrichum</taxon>
        <taxon>Colletotrichum gloeosporioides species complex</taxon>
    </lineage>
</organism>
<evidence type="ECO:0000313" key="3">
    <source>
        <dbReference type="Proteomes" id="UP000015530"/>
    </source>
</evidence>
<sequence length="20" mass="2067">MASNPPGQCCTVGVKHDLIP</sequence>
<comment type="caution">
    <text evidence="2">The sequence shown here is derived from an EMBL/GenBank/DDBJ whole genome shotgun (WGS) entry which is preliminary data.</text>
</comment>
<keyword evidence="2" id="KW-0378">Hydrolase</keyword>
<evidence type="ECO:0000256" key="1">
    <source>
        <dbReference type="SAM" id="MobiDB-lite"/>
    </source>
</evidence>
<accession>T0KGJ4</accession>
<dbReference type="HOGENOM" id="CLU_3428483_0_0_1"/>
<dbReference type="GO" id="GO:0016787">
    <property type="term" value="F:hydrolase activity"/>
    <property type="evidence" value="ECO:0007669"/>
    <property type="project" value="UniProtKB-KW"/>
</dbReference>
<proteinExistence type="predicted"/>
<dbReference type="Proteomes" id="UP000015530">
    <property type="component" value="Unassembled WGS sequence"/>
</dbReference>
<name>T0KGJ4_COLGC</name>